<evidence type="ECO:0000313" key="2">
    <source>
        <dbReference type="Proteomes" id="UP000706039"/>
    </source>
</evidence>
<dbReference type="Pfam" id="PF14356">
    <property type="entry name" value="DUF4403"/>
    <property type="match status" value="1"/>
</dbReference>
<gene>
    <name evidence="1" type="ORF">K7G82_07330</name>
</gene>
<protein>
    <submittedName>
        <fullName evidence="1">DUF4403 family protein</fullName>
    </submittedName>
</protein>
<comment type="caution">
    <text evidence="1">The sequence shown here is derived from an EMBL/GenBank/DDBJ whole genome shotgun (WGS) entry which is preliminary data.</text>
</comment>
<accession>A0ABS7PLA9</accession>
<sequence length="513" mass="56231">MASRSLLSLPSLALLLLSLLLGACEKRAELEPPPRLTDDFTPPKPSSTISVPVRFDLDRLQADINRMAPAALWSIDERTTCIPPARVTICVKHERKCKGEECRNVPCKIGVERLRVSPPISCRIVGRVTRGPIRLSGKGSVIALAMPVHAEIQARDVGGVIKRETATGSALVRATVRLGIDGKWGPTAKVDLDYDWTDPPGIDFLGQRIRFARRADRELQKVIVGLERDLPRAFPRGALRRGIADAWRDAFTTIELNRERPPAWMRITPQGVGFEGYRIAGRTLEARIAARAITETFVGGRPENPFPTPLPAPLRERPQGGLNFHIPVMADYRELEPVLKRALDKLARKPITLETIGPVTVAFGGVSIHPTTGGRLAVGIEASADAVRGPLSATRGKVWLTGLPYNEPGSEVVRVRDLQIYGQTDRAVIDLLARLFLDKTVIATIEAGLVQDFGKDYQKVVTAARKAIAERREKGFLLKAEIQHAQHGRVHVTGSGLYMLTEVTGTATISRLP</sequence>
<proteinExistence type="predicted"/>
<keyword evidence="2" id="KW-1185">Reference proteome</keyword>
<dbReference type="RefSeq" id="WP_222989206.1">
    <property type="nucleotide sequence ID" value="NZ_JAINVV010000004.1"/>
</dbReference>
<reference evidence="1 2" key="1">
    <citation type="submission" date="2021-08" db="EMBL/GenBank/DDBJ databases">
        <authorList>
            <person name="Tuo L."/>
        </authorList>
    </citation>
    <scope>NUCLEOTIDE SEQUENCE [LARGE SCALE GENOMIC DNA]</scope>
    <source>
        <strain evidence="1 2">JCM 31229</strain>
    </source>
</reference>
<dbReference type="InterPro" id="IPR025515">
    <property type="entry name" value="DUF4403"/>
</dbReference>
<dbReference type="EMBL" id="JAINVV010000004">
    <property type="protein sequence ID" value="MBY8822098.1"/>
    <property type="molecule type" value="Genomic_DNA"/>
</dbReference>
<evidence type="ECO:0000313" key="1">
    <source>
        <dbReference type="EMBL" id="MBY8822098.1"/>
    </source>
</evidence>
<dbReference type="PROSITE" id="PS51257">
    <property type="entry name" value="PROKAR_LIPOPROTEIN"/>
    <property type="match status" value="1"/>
</dbReference>
<organism evidence="1 2">
    <name type="scientific">Sphingomonas colocasiae</name>
    <dbReference type="NCBI Taxonomy" id="1848973"/>
    <lineage>
        <taxon>Bacteria</taxon>
        <taxon>Pseudomonadati</taxon>
        <taxon>Pseudomonadota</taxon>
        <taxon>Alphaproteobacteria</taxon>
        <taxon>Sphingomonadales</taxon>
        <taxon>Sphingomonadaceae</taxon>
        <taxon>Sphingomonas</taxon>
    </lineage>
</organism>
<name>A0ABS7PLA9_9SPHN</name>
<dbReference type="Proteomes" id="UP000706039">
    <property type="component" value="Unassembled WGS sequence"/>
</dbReference>